<dbReference type="PANTHER" id="PTHR31157:SF1">
    <property type="entry name" value="SCP DOMAIN-CONTAINING PROTEIN"/>
    <property type="match status" value="1"/>
</dbReference>
<dbReference type="EMBL" id="JAJAPW010000001">
    <property type="protein sequence ID" value="MCB4797365.1"/>
    <property type="molecule type" value="Genomic_DNA"/>
</dbReference>
<dbReference type="InterPro" id="IPR035940">
    <property type="entry name" value="CAP_sf"/>
</dbReference>
<dbReference type="CDD" id="cd05379">
    <property type="entry name" value="CAP_bacterial"/>
    <property type="match status" value="1"/>
</dbReference>
<gene>
    <name evidence="3" type="ORF">LG649_00800</name>
</gene>
<feature type="domain" description="SCP" evidence="2">
    <location>
        <begin position="49"/>
        <end position="154"/>
    </location>
</feature>
<evidence type="ECO:0000313" key="4">
    <source>
        <dbReference type="Proteomes" id="UP001139199"/>
    </source>
</evidence>
<dbReference type="Pfam" id="PF00188">
    <property type="entry name" value="CAP"/>
    <property type="match status" value="1"/>
</dbReference>
<dbReference type="AlphaFoldDB" id="A0A9X1HWV5"/>
<dbReference type="RefSeq" id="WP_226539895.1">
    <property type="nucleotide sequence ID" value="NZ_JAJAPW010000001.1"/>
</dbReference>
<feature type="chain" id="PRO_5040995535" evidence="1">
    <location>
        <begin position="23"/>
        <end position="164"/>
    </location>
</feature>
<reference evidence="3" key="1">
    <citation type="submission" date="2021-10" db="EMBL/GenBank/DDBJ databases">
        <title>Tamlana sargassums sp. nov., and Tamlana laminarinivorans sp. nov., two new bacteria isolated from the brown alga.</title>
        <authorList>
            <person name="Li J."/>
        </authorList>
    </citation>
    <scope>NUCLEOTIDE SEQUENCE</scope>
    <source>
        <strain evidence="3">PT2-4</strain>
    </source>
</reference>
<evidence type="ECO:0000259" key="2">
    <source>
        <dbReference type="Pfam" id="PF00188"/>
    </source>
</evidence>
<dbReference type="SUPFAM" id="SSF55797">
    <property type="entry name" value="PR-1-like"/>
    <property type="match status" value="1"/>
</dbReference>
<protein>
    <submittedName>
        <fullName evidence="3">CAP domain-containing protein</fullName>
    </submittedName>
</protein>
<dbReference type="Gene3D" id="3.40.33.10">
    <property type="entry name" value="CAP"/>
    <property type="match status" value="1"/>
</dbReference>
<proteinExistence type="predicted"/>
<keyword evidence="4" id="KW-1185">Reference proteome</keyword>
<name>A0A9X1HWV5_9FLAO</name>
<evidence type="ECO:0000313" key="3">
    <source>
        <dbReference type="EMBL" id="MCB4797365.1"/>
    </source>
</evidence>
<accession>A0A9X1HWV5</accession>
<dbReference type="InterPro" id="IPR014044">
    <property type="entry name" value="CAP_dom"/>
</dbReference>
<dbReference type="PROSITE" id="PS51257">
    <property type="entry name" value="PROKAR_LIPOPROTEIN"/>
    <property type="match status" value="1"/>
</dbReference>
<dbReference type="Proteomes" id="UP001139199">
    <property type="component" value="Unassembled WGS sequence"/>
</dbReference>
<comment type="caution">
    <text evidence="3">The sequence shown here is derived from an EMBL/GenBank/DDBJ whole genome shotgun (WGS) entry which is preliminary data.</text>
</comment>
<sequence length="164" mass="18295">MNSFYKVTLVLLLLFSSLTSCTSESIDDADSLIIPEETLVAKDIEVEILSLINQHRSNLGLSSLDDMSIIKSVAFSHTDYMVDVNQVSHANFYTRSAYLKENAGAQTVTENVAYGYSSAEAVVNAWLRSDSHKENLEGDFTNFDVSAETNADGRWYFTNIFIKI</sequence>
<feature type="signal peptide" evidence="1">
    <location>
        <begin position="1"/>
        <end position="22"/>
    </location>
</feature>
<organism evidence="3 4">
    <name type="scientific">Neotamlana laminarinivorans</name>
    <dbReference type="NCBI Taxonomy" id="2883124"/>
    <lineage>
        <taxon>Bacteria</taxon>
        <taxon>Pseudomonadati</taxon>
        <taxon>Bacteroidota</taxon>
        <taxon>Flavobacteriia</taxon>
        <taxon>Flavobacteriales</taxon>
        <taxon>Flavobacteriaceae</taxon>
        <taxon>Neotamlana</taxon>
    </lineage>
</organism>
<dbReference type="PANTHER" id="PTHR31157">
    <property type="entry name" value="SCP DOMAIN-CONTAINING PROTEIN"/>
    <property type="match status" value="1"/>
</dbReference>
<evidence type="ECO:0000256" key="1">
    <source>
        <dbReference type="SAM" id="SignalP"/>
    </source>
</evidence>
<keyword evidence="1" id="KW-0732">Signal</keyword>